<dbReference type="STRING" id="988821.SAMN05421867_11847"/>
<dbReference type="EMBL" id="FOKA01000018">
    <property type="protein sequence ID" value="SFB37288.1"/>
    <property type="molecule type" value="Genomic_DNA"/>
</dbReference>
<dbReference type="InterPro" id="IPR021804">
    <property type="entry name" value="DUF3375"/>
</dbReference>
<protein>
    <recommendedName>
        <fullName evidence="5">DUF3375 domain-containing protein</fullName>
    </recommendedName>
</protein>
<gene>
    <name evidence="3" type="ORF">SAMN05421867_11847</name>
</gene>
<proteinExistence type="predicted"/>
<dbReference type="AlphaFoldDB" id="A0A1I1ALC6"/>
<evidence type="ECO:0000313" key="4">
    <source>
        <dbReference type="Proteomes" id="UP000199012"/>
    </source>
</evidence>
<feature type="region of interest" description="Disordered" evidence="1">
    <location>
        <begin position="488"/>
        <end position="511"/>
    </location>
</feature>
<dbReference type="RefSeq" id="WP_090034511.1">
    <property type="nucleotide sequence ID" value="NZ_BONM01000028.1"/>
</dbReference>
<evidence type="ECO:0000256" key="2">
    <source>
        <dbReference type="SAM" id="Phobius"/>
    </source>
</evidence>
<dbReference type="OrthoDB" id="3756696at2"/>
<keyword evidence="4" id="KW-1185">Reference proteome</keyword>
<feature type="compositionally biased region" description="Acidic residues" evidence="1">
    <location>
        <begin position="494"/>
        <end position="504"/>
    </location>
</feature>
<keyword evidence="2" id="KW-0472">Membrane</keyword>
<feature type="transmembrane region" description="Helical" evidence="2">
    <location>
        <begin position="21"/>
        <end position="41"/>
    </location>
</feature>
<accession>A0A1I1ALC6</accession>
<keyword evidence="2" id="KW-0812">Transmembrane</keyword>
<name>A0A1I1ALC6_9CELL</name>
<evidence type="ECO:0000313" key="3">
    <source>
        <dbReference type="EMBL" id="SFB37288.1"/>
    </source>
</evidence>
<dbReference type="Pfam" id="PF11855">
    <property type="entry name" value="DUF3375"/>
    <property type="match status" value="1"/>
</dbReference>
<organism evidence="3 4">
    <name type="scientific">Cellulomonas marina</name>
    <dbReference type="NCBI Taxonomy" id="988821"/>
    <lineage>
        <taxon>Bacteria</taxon>
        <taxon>Bacillati</taxon>
        <taxon>Actinomycetota</taxon>
        <taxon>Actinomycetes</taxon>
        <taxon>Micrococcales</taxon>
        <taxon>Cellulomonadaceae</taxon>
        <taxon>Cellulomonas</taxon>
    </lineage>
</organism>
<sequence length="511" mass="55798">MSTATVEGAYEGALRAFRNPLLGLLHGSSAPFVVTVLALVFTAQRPQVPVAEVHAEIDAALARLRAAGYGEDGTAPLPAGVARDLCRGWVRAGWLTRQAHEGVEVYQVSAHGVAALEVAGRVGGVRTRVSQSRVRTLLDAVEGLAQDADPDVMTRIARIDAEIRERQEEVRRLERTGVVEPVPDDRLLEEAENVLHLARELPADFARVVETIVQVQRDVVTDLRQDVRPTGEVLREYLQRGRDLMESTREGRAFAGALALIGRAEHIDALAAHLRTILGHPFAAGLTASQRRELRDVARRIEQGVRDVLEAQQRASHVITTQIRTHDPLRDREVDALLREAMAGLQRWMPTSRRREPVTPVRRMPVADVAHLRQRTDDLRPAAPPAPLEPVVVGDVADDDARAWGGPHYVELERHVAGLVAGTSDRVPVAEAFTAAPEGLRRPVDLLGLLEIAHRHGMVEGDEVVTVEAVRPDGTRRRFAFGAVALAGPASAGGDDDEHDDEGARDEGRHD</sequence>
<reference evidence="3 4" key="1">
    <citation type="submission" date="2016-10" db="EMBL/GenBank/DDBJ databases">
        <authorList>
            <person name="de Groot N.N."/>
        </authorList>
    </citation>
    <scope>NUCLEOTIDE SEQUENCE [LARGE SCALE GENOMIC DNA]</scope>
    <source>
        <strain evidence="3 4">CGMCC 4.6945</strain>
    </source>
</reference>
<keyword evidence="2" id="KW-1133">Transmembrane helix</keyword>
<evidence type="ECO:0000256" key="1">
    <source>
        <dbReference type="SAM" id="MobiDB-lite"/>
    </source>
</evidence>
<evidence type="ECO:0008006" key="5">
    <source>
        <dbReference type="Google" id="ProtNLM"/>
    </source>
</evidence>
<dbReference type="Proteomes" id="UP000199012">
    <property type="component" value="Unassembled WGS sequence"/>
</dbReference>